<name>A0ACD3Z7B0_FUSSC</name>
<organism evidence="1 2">
    <name type="scientific">Fusarium solani subsp. cucurbitae</name>
    <name type="common">Neocosmosporum cucurbitae</name>
    <dbReference type="NCBI Taxonomy" id="2747967"/>
    <lineage>
        <taxon>Eukaryota</taxon>
        <taxon>Fungi</taxon>
        <taxon>Dikarya</taxon>
        <taxon>Ascomycota</taxon>
        <taxon>Pezizomycotina</taxon>
        <taxon>Sordariomycetes</taxon>
        <taxon>Hypocreomycetidae</taxon>
        <taxon>Hypocreales</taxon>
        <taxon>Nectriaceae</taxon>
        <taxon>Fusarium</taxon>
        <taxon>Fusarium solani species complex</taxon>
    </lineage>
</organism>
<evidence type="ECO:0000313" key="1">
    <source>
        <dbReference type="EMBL" id="UPK97139.1"/>
    </source>
</evidence>
<dbReference type="EMBL" id="CP090035">
    <property type="protein sequence ID" value="UPK97139.1"/>
    <property type="molecule type" value="Genomic_DNA"/>
</dbReference>
<evidence type="ECO:0000313" key="2">
    <source>
        <dbReference type="Proteomes" id="UP000830768"/>
    </source>
</evidence>
<accession>A0ACD3Z7B0</accession>
<protein>
    <submittedName>
        <fullName evidence="1">Uncharacterized protein</fullName>
    </submittedName>
</protein>
<gene>
    <name evidence="1" type="ORF">LCI18_008074</name>
</gene>
<sequence length="490" mass="52601">MSQPQFNDPALVREHAFINGEWVQASSKRCFAVHDPASGDVIGSCPELSTEEVQDAIRSASEAQEVFKSSDTRMRATMLQNWARLMRESKADLAQLLTWENGKPLVEARGEIEYAASFLEWFAGEAMRSYGDFIQPSNPTNRAVTLRQPVGVCALITPWNFPAAMVTRKAGPAIAAGCAVVLKAPAETHLSALALAELSLRAGVPKGVFSVVTALENTVDIGHVLTSSPLIQKVSFTGSTRVGKLLMSQSSSTLKKLSMELGGLAPFIVFEDADIESAVDGAISCKFRGSGQTCVCANIFLVHKQVYDVFAAKFVHRVKGFRVGNGFDAATTHGPLIHNKAVARVEDQVKDAREQGGRVVLGGNPLPELGRNFYAPTVILDAHAGMKFTQDETFGPVAGLIPFSTEEEAIAIANRADVGLAGYFFSKDVKRCWRVAEKLAVGMVGVNTGMISDPSTPFGGIKQSGFGREGSKYGLDEYTTIKTVTFSIGA</sequence>
<reference evidence="1" key="1">
    <citation type="submission" date="2021-11" db="EMBL/GenBank/DDBJ databases">
        <title>Fusarium solani-melongenae Genome sequencing and assembly.</title>
        <authorList>
            <person name="Xie S."/>
            <person name="Huang L."/>
            <person name="Zhang X."/>
        </authorList>
    </citation>
    <scope>NUCLEOTIDE SEQUENCE</scope>
    <source>
        <strain evidence="1">CRI 24-3</strain>
    </source>
</reference>
<keyword evidence="2" id="KW-1185">Reference proteome</keyword>
<dbReference type="Proteomes" id="UP000830768">
    <property type="component" value="Chromosome 6"/>
</dbReference>
<proteinExistence type="predicted"/>